<accession>A0A8S1CLU5</accession>
<comment type="caution">
    <text evidence="2">The sequence shown here is derived from an EMBL/GenBank/DDBJ whole genome shotgun (WGS) entry which is preliminary data.</text>
</comment>
<evidence type="ECO:0000313" key="3">
    <source>
        <dbReference type="Proteomes" id="UP000494165"/>
    </source>
</evidence>
<dbReference type="EMBL" id="CADEPI010000059">
    <property type="protein sequence ID" value="CAB3371261.1"/>
    <property type="molecule type" value="Genomic_DNA"/>
</dbReference>
<feature type="region of interest" description="Disordered" evidence="1">
    <location>
        <begin position="31"/>
        <end position="66"/>
    </location>
</feature>
<keyword evidence="3" id="KW-1185">Reference proteome</keyword>
<feature type="compositionally biased region" description="Basic and acidic residues" evidence="1">
    <location>
        <begin position="47"/>
        <end position="57"/>
    </location>
</feature>
<proteinExistence type="predicted"/>
<reference evidence="2 3" key="1">
    <citation type="submission" date="2020-04" db="EMBL/GenBank/DDBJ databases">
        <authorList>
            <person name="Alioto T."/>
            <person name="Alioto T."/>
            <person name="Gomez Garrido J."/>
        </authorList>
    </citation>
    <scope>NUCLEOTIDE SEQUENCE [LARGE SCALE GENOMIC DNA]</scope>
</reference>
<evidence type="ECO:0000256" key="1">
    <source>
        <dbReference type="SAM" id="MobiDB-lite"/>
    </source>
</evidence>
<dbReference type="AlphaFoldDB" id="A0A8S1CLU5"/>
<gene>
    <name evidence="2" type="ORF">CLODIP_2_CD02311</name>
</gene>
<evidence type="ECO:0000313" key="2">
    <source>
        <dbReference type="EMBL" id="CAB3371261.1"/>
    </source>
</evidence>
<sequence>MKSLTKKFMDTSSQNKVVPTWQVGWRGAAAQEAGVASGVRSSTEPRLWLRERKEVNDRPSPSPAHV</sequence>
<dbReference type="Proteomes" id="UP000494165">
    <property type="component" value="Unassembled WGS sequence"/>
</dbReference>
<organism evidence="2 3">
    <name type="scientific">Cloeon dipterum</name>
    <dbReference type="NCBI Taxonomy" id="197152"/>
    <lineage>
        <taxon>Eukaryota</taxon>
        <taxon>Metazoa</taxon>
        <taxon>Ecdysozoa</taxon>
        <taxon>Arthropoda</taxon>
        <taxon>Hexapoda</taxon>
        <taxon>Insecta</taxon>
        <taxon>Pterygota</taxon>
        <taxon>Palaeoptera</taxon>
        <taxon>Ephemeroptera</taxon>
        <taxon>Pisciforma</taxon>
        <taxon>Baetidae</taxon>
        <taxon>Cloeon</taxon>
    </lineage>
</organism>
<protein>
    <submittedName>
        <fullName evidence="2">Uncharacterized protein</fullName>
    </submittedName>
</protein>
<name>A0A8S1CLU5_9INSE</name>